<evidence type="ECO:0000256" key="1">
    <source>
        <dbReference type="ARBA" id="ARBA00005439"/>
    </source>
</evidence>
<evidence type="ECO:0000256" key="3">
    <source>
        <dbReference type="ARBA" id="ARBA00022917"/>
    </source>
</evidence>
<dbReference type="GO" id="GO:0003743">
    <property type="term" value="F:translation initiation factor activity"/>
    <property type="evidence" value="ECO:0007669"/>
    <property type="project" value="UniProtKB-UniRule"/>
</dbReference>
<dbReference type="InterPro" id="IPR019814">
    <property type="entry name" value="Translation_initiation_fac_3_N"/>
</dbReference>
<dbReference type="STRING" id="1798543.A2898_05720"/>
<dbReference type="AlphaFoldDB" id="A0A1G2B391"/>
<dbReference type="Pfam" id="PF00707">
    <property type="entry name" value="IF3_C"/>
    <property type="match status" value="1"/>
</dbReference>
<keyword evidence="3" id="KW-0648">Protein biosynthesis</keyword>
<name>A0A1G2B391_9BACT</name>
<dbReference type="GO" id="GO:0032790">
    <property type="term" value="P:ribosome disassembly"/>
    <property type="evidence" value="ECO:0007669"/>
    <property type="project" value="TreeGrafter"/>
</dbReference>
<organism evidence="7 8">
    <name type="scientific">Candidatus Kerfeldbacteria bacterium RIFCSPLOWO2_01_FULL_48_11</name>
    <dbReference type="NCBI Taxonomy" id="1798543"/>
    <lineage>
        <taxon>Bacteria</taxon>
        <taxon>Candidatus Kerfeldiibacteriota</taxon>
    </lineage>
</organism>
<keyword evidence="2 7" id="KW-0396">Initiation factor</keyword>
<dbReference type="PANTHER" id="PTHR10938">
    <property type="entry name" value="TRANSLATION INITIATION FACTOR IF-3"/>
    <property type="match status" value="1"/>
</dbReference>
<dbReference type="EMBL" id="MHKE01000013">
    <property type="protein sequence ID" value="OGY83652.1"/>
    <property type="molecule type" value="Genomic_DNA"/>
</dbReference>
<dbReference type="PANTHER" id="PTHR10938:SF0">
    <property type="entry name" value="TRANSLATION INITIATION FACTOR IF-3, MITOCHONDRIAL"/>
    <property type="match status" value="1"/>
</dbReference>
<dbReference type="SUPFAM" id="SSF54364">
    <property type="entry name" value="Translation initiation factor IF3, N-terminal domain"/>
    <property type="match status" value="1"/>
</dbReference>
<dbReference type="Pfam" id="PF05198">
    <property type="entry name" value="IF3_N"/>
    <property type="match status" value="1"/>
</dbReference>
<evidence type="ECO:0000256" key="4">
    <source>
        <dbReference type="NCBIfam" id="TIGR00168"/>
    </source>
</evidence>
<feature type="domain" description="Translation initiation factor 3 N-terminal" evidence="6">
    <location>
        <begin position="10"/>
        <end position="77"/>
    </location>
</feature>
<dbReference type="FunFam" id="3.10.20.80:FF:000001">
    <property type="entry name" value="Translation initiation factor IF-3"/>
    <property type="match status" value="1"/>
</dbReference>
<evidence type="ECO:0000259" key="6">
    <source>
        <dbReference type="Pfam" id="PF05198"/>
    </source>
</evidence>
<evidence type="ECO:0000259" key="5">
    <source>
        <dbReference type="Pfam" id="PF00707"/>
    </source>
</evidence>
<sequence>MSTSKRYRLNFQIRVPDVRLVDEKGQQVGVVSTQEALRMAQAAGLDLVEVFPNAQPPVAKIIDYGAYQYRQEKLERKSKAKQKRVDIKGIRISLNIGKHDLEMRKSQAEKFFEKGDKVLLEMILRGREKAHAARAFEMIRAFARSFGESVHVEQDVSKLGGRLTMLIARKK</sequence>
<protein>
    <recommendedName>
        <fullName evidence="4">Translation initiation factor IF-3</fullName>
    </recommendedName>
</protein>
<dbReference type="GO" id="GO:0043022">
    <property type="term" value="F:ribosome binding"/>
    <property type="evidence" value="ECO:0007669"/>
    <property type="project" value="TreeGrafter"/>
</dbReference>
<dbReference type="Gene3D" id="3.10.20.80">
    <property type="entry name" value="Translation initiation factor 3 (IF-3), N-terminal domain"/>
    <property type="match status" value="1"/>
</dbReference>
<dbReference type="NCBIfam" id="TIGR00168">
    <property type="entry name" value="infC"/>
    <property type="match status" value="1"/>
</dbReference>
<gene>
    <name evidence="7" type="ORF">A2898_05720</name>
</gene>
<dbReference type="Gene3D" id="3.30.110.10">
    <property type="entry name" value="Translation initiation factor 3 (IF-3), C-terminal domain"/>
    <property type="match status" value="1"/>
</dbReference>
<dbReference type="InterPro" id="IPR036787">
    <property type="entry name" value="T_IF-3_N_sf"/>
</dbReference>
<evidence type="ECO:0000256" key="2">
    <source>
        <dbReference type="ARBA" id="ARBA00022540"/>
    </source>
</evidence>
<comment type="similarity">
    <text evidence="1">Belongs to the IF-3 family.</text>
</comment>
<dbReference type="InterPro" id="IPR036788">
    <property type="entry name" value="T_IF-3_C_sf"/>
</dbReference>
<dbReference type="InterPro" id="IPR001288">
    <property type="entry name" value="Translation_initiation_fac_3"/>
</dbReference>
<feature type="domain" description="Translation initiation factor 3 C-terminal" evidence="5">
    <location>
        <begin position="85"/>
        <end position="170"/>
    </location>
</feature>
<dbReference type="InterPro" id="IPR019815">
    <property type="entry name" value="Translation_initiation_fac_3_C"/>
</dbReference>
<evidence type="ECO:0000313" key="8">
    <source>
        <dbReference type="Proteomes" id="UP000179164"/>
    </source>
</evidence>
<comment type="caution">
    <text evidence="7">The sequence shown here is derived from an EMBL/GenBank/DDBJ whole genome shotgun (WGS) entry which is preliminary data.</text>
</comment>
<dbReference type="SUPFAM" id="SSF55200">
    <property type="entry name" value="Translation initiation factor IF3, C-terminal domain"/>
    <property type="match status" value="1"/>
</dbReference>
<reference evidence="7 8" key="1">
    <citation type="journal article" date="2016" name="Nat. Commun.">
        <title>Thousands of microbial genomes shed light on interconnected biogeochemical processes in an aquifer system.</title>
        <authorList>
            <person name="Anantharaman K."/>
            <person name="Brown C.T."/>
            <person name="Hug L.A."/>
            <person name="Sharon I."/>
            <person name="Castelle C.J."/>
            <person name="Probst A.J."/>
            <person name="Thomas B.C."/>
            <person name="Singh A."/>
            <person name="Wilkins M.J."/>
            <person name="Karaoz U."/>
            <person name="Brodie E.L."/>
            <person name="Williams K.H."/>
            <person name="Hubbard S.S."/>
            <person name="Banfield J.F."/>
        </authorList>
    </citation>
    <scope>NUCLEOTIDE SEQUENCE [LARGE SCALE GENOMIC DNA]</scope>
</reference>
<accession>A0A1G2B391</accession>
<proteinExistence type="inferred from homology"/>
<dbReference type="GO" id="GO:0005737">
    <property type="term" value="C:cytoplasm"/>
    <property type="evidence" value="ECO:0007669"/>
    <property type="project" value="UniProtKB-ARBA"/>
</dbReference>
<dbReference type="Proteomes" id="UP000179164">
    <property type="component" value="Unassembled WGS sequence"/>
</dbReference>
<evidence type="ECO:0000313" key="7">
    <source>
        <dbReference type="EMBL" id="OGY83652.1"/>
    </source>
</evidence>